<comment type="caution">
    <text evidence="15">The sequence shown here is derived from an EMBL/GenBank/DDBJ whole genome shotgun (WGS) entry which is preliminary data.</text>
</comment>
<proteinExistence type="inferred from homology"/>
<evidence type="ECO:0000313" key="15">
    <source>
        <dbReference type="EMBL" id="GAA5082793.1"/>
    </source>
</evidence>
<evidence type="ECO:0000256" key="3">
    <source>
        <dbReference type="ARBA" id="ARBA00022705"/>
    </source>
</evidence>
<keyword evidence="4 12" id="KW-0547">Nucleotide-binding</keyword>
<sequence length="463" mass="50173">MTTVVTQRPDHHDDEGPGSGFHRSVPPQDIEAEQSVLGGQLLSRDAIADFLGSPMKPADYYRPAHETIQQAIIKIYGDGEPVDPITVAAELTKSGDIARVGGPSYLHTLVQAVPTAAAVEHYAEIVHDLAVRRRLIEAGTRIQAMAWSGEGEVAQVSDAAQAEIHAATEIAQAADPKRPGEGSLASTIDELQAIQNRNGELTGVSTGFKDLDLLTQGLQPGQLVVVAARPAMGKSTLALDFARACSIRDGLPSVFFSLEMGVSEINMRMLSAEARVGLHKMRAGNLTEEDWKHISRRTPAIEAAPLFLDDSADLTMLQIRSKCRRLQQKHGLSLIVVDYLQLMESGKRAENRVVEVGQISRGLKKLAKELGVPVVALSQLNRGSEQRTDKRPQVSDLRESGSIEQDADMVILLHREDAYEKESPRAGEADLIVAKHRNGPTATITVAFQGHYSRFVDMAADAA</sequence>
<evidence type="ECO:0000256" key="13">
    <source>
        <dbReference type="SAM" id="MobiDB-lite"/>
    </source>
</evidence>
<dbReference type="Proteomes" id="UP001500124">
    <property type="component" value="Unassembled WGS sequence"/>
</dbReference>
<evidence type="ECO:0000256" key="8">
    <source>
        <dbReference type="ARBA" id="ARBA00023125"/>
    </source>
</evidence>
<dbReference type="InterPro" id="IPR027417">
    <property type="entry name" value="P-loop_NTPase"/>
</dbReference>
<feature type="domain" description="SF4 helicase" evidence="14">
    <location>
        <begin position="197"/>
        <end position="462"/>
    </location>
</feature>
<comment type="catalytic activity">
    <reaction evidence="10 12">
        <text>ATP + H2O = ADP + phosphate + H(+)</text>
        <dbReference type="Rhea" id="RHEA:13065"/>
        <dbReference type="ChEBI" id="CHEBI:15377"/>
        <dbReference type="ChEBI" id="CHEBI:15378"/>
        <dbReference type="ChEBI" id="CHEBI:30616"/>
        <dbReference type="ChEBI" id="CHEBI:43474"/>
        <dbReference type="ChEBI" id="CHEBI:456216"/>
        <dbReference type="EC" id="5.6.2.3"/>
    </reaction>
</comment>
<dbReference type="PANTHER" id="PTHR30153">
    <property type="entry name" value="REPLICATIVE DNA HELICASE DNAB"/>
    <property type="match status" value="1"/>
</dbReference>
<dbReference type="SUPFAM" id="SSF52540">
    <property type="entry name" value="P-loop containing nucleoside triphosphate hydrolases"/>
    <property type="match status" value="1"/>
</dbReference>
<keyword evidence="9" id="KW-0413">Isomerase</keyword>
<dbReference type="RefSeq" id="WP_345672731.1">
    <property type="nucleotide sequence ID" value="NZ_BAABKC010000156.1"/>
</dbReference>
<evidence type="ECO:0000256" key="1">
    <source>
        <dbReference type="ARBA" id="ARBA00008428"/>
    </source>
</evidence>
<reference evidence="16" key="1">
    <citation type="journal article" date="2019" name="Int. J. Syst. Evol. Microbiol.">
        <title>The Global Catalogue of Microorganisms (GCM) 10K type strain sequencing project: providing services to taxonomists for standard genome sequencing and annotation.</title>
        <authorList>
            <consortium name="The Broad Institute Genomics Platform"/>
            <consortium name="The Broad Institute Genome Sequencing Center for Infectious Disease"/>
            <person name="Wu L."/>
            <person name="Ma J."/>
        </authorList>
    </citation>
    <scope>NUCLEOTIDE SEQUENCE [LARGE SCALE GENOMIC DNA]</scope>
    <source>
        <strain evidence="16">JCM 18410</strain>
    </source>
</reference>
<evidence type="ECO:0000313" key="16">
    <source>
        <dbReference type="Proteomes" id="UP001500124"/>
    </source>
</evidence>
<evidence type="ECO:0000256" key="10">
    <source>
        <dbReference type="ARBA" id="ARBA00048954"/>
    </source>
</evidence>
<keyword evidence="7 12" id="KW-0067">ATP-binding</keyword>
<keyword evidence="3 12" id="KW-0235">DNA replication</keyword>
<evidence type="ECO:0000256" key="9">
    <source>
        <dbReference type="ARBA" id="ARBA00023235"/>
    </source>
</evidence>
<dbReference type="InterPro" id="IPR007692">
    <property type="entry name" value="DNA_helicase_DnaB"/>
</dbReference>
<name>A0ABP9LPK4_9ACTN</name>
<evidence type="ECO:0000256" key="6">
    <source>
        <dbReference type="ARBA" id="ARBA00022806"/>
    </source>
</evidence>
<evidence type="ECO:0000256" key="4">
    <source>
        <dbReference type="ARBA" id="ARBA00022741"/>
    </source>
</evidence>
<dbReference type="Gene3D" id="3.40.50.300">
    <property type="entry name" value="P-loop containing nucleotide triphosphate hydrolases"/>
    <property type="match status" value="1"/>
</dbReference>
<dbReference type="InterPro" id="IPR036185">
    <property type="entry name" value="DNA_heli_DnaB-like_N_sf"/>
</dbReference>
<dbReference type="EMBL" id="BAABKC010000156">
    <property type="protein sequence ID" value="GAA5082793.1"/>
    <property type="molecule type" value="Genomic_DNA"/>
</dbReference>
<protein>
    <recommendedName>
        <fullName evidence="11 12">Replicative DNA helicase</fullName>
        <ecNumber evidence="11 12">5.6.2.3</ecNumber>
    </recommendedName>
</protein>
<keyword evidence="5 12" id="KW-0378">Hydrolase</keyword>
<dbReference type="Pfam" id="PF03796">
    <property type="entry name" value="DnaB_C"/>
    <property type="match status" value="1"/>
</dbReference>
<dbReference type="Gene3D" id="1.10.860.10">
    <property type="entry name" value="DNAb Helicase, Chain A"/>
    <property type="match status" value="1"/>
</dbReference>
<evidence type="ECO:0000256" key="7">
    <source>
        <dbReference type="ARBA" id="ARBA00022840"/>
    </source>
</evidence>
<dbReference type="CDD" id="cd00984">
    <property type="entry name" value="DnaB_C"/>
    <property type="match status" value="1"/>
</dbReference>
<gene>
    <name evidence="15" type="primary">dnaB_2</name>
    <name evidence="15" type="ORF">GCM10023336_77620</name>
</gene>
<keyword evidence="16" id="KW-1185">Reference proteome</keyword>
<dbReference type="Pfam" id="PF00772">
    <property type="entry name" value="DnaB"/>
    <property type="match status" value="1"/>
</dbReference>
<dbReference type="InterPro" id="IPR016136">
    <property type="entry name" value="DNA_helicase_N/primase_C"/>
</dbReference>
<evidence type="ECO:0000256" key="5">
    <source>
        <dbReference type="ARBA" id="ARBA00022801"/>
    </source>
</evidence>
<keyword evidence="6 12" id="KW-0347">Helicase</keyword>
<dbReference type="NCBIfam" id="TIGR00665">
    <property type="entry name" value="DnaB"/>
    <property type="match status" value="1"/>
</dbReference>
<comment type="similarity">
    <text evidence="1 12">Belongs to the helicase family. DnaB subfamily.</text>
</comment>
<dbReference type="GO" id="GO:0004386">
    <property type="term" value="F:helicase activity"/>
    <property type="evidence" value="ECO:0007669"/>
    <property type="project" value="UniProtKB-KW"/>
</dbReference>
<keyword evidence="2 12" id="KW-0639">Primosome</keyword>
<dbReference type="InterPro" id="IPR007694">
    <property type="entry name" value="DNA_helicase_DnaB-like_C"/>
</dbReference>
<comment type="function">
    <text evidence="12">The main replicative DNA helicase, it participates in initiation and elongation during chromosome replication. Travels ahead of the DNA replisome, separating dsDNA into templates for DNA synthesis. A processive ATP-dependent 5'-3' DNA helicase it has DNA-dependent ATPase activity.</text>
</comment>
<organism evidence="15 16">
    <name type="scientific">Streptomyces similanensis</name>
    <dbReference type="NCBI Taxonomy" id="1274988"/>
    <lineage>
        <taxon>Bacteria</taxon>
        <taxon>Bacillati</taxon>
        <taxon>Actinomycetota</taxon>
        <taxon>Actinomycetes</taxon>
        <taxon>Kitasatosporales</taxon>
        <taxon>Streptomycetaceae</taxon>
        <taxon>Streptomyces</taxon>
    </lineage>
</organism>
<accession>A0ABP9LPK4</accession>
<dbReference type="SUPFAM" id="SSF48024">
    <property type="entry name" value="N-terminal domain of DnaB helicase"/>
    <property type="match status" value="1"/>
</dbReference>
<dbReference type="PANTHER" id="PTHR30153:SF2">
    <property type="entry name" value="REPLICATIVE DNA HELICASE"/>
    <property type="match status" value="1"/>
</dbReference>
<evidence type="ECO:0000256" key="2">
    <source>
        <dbReference type="ARBA" id="ARBA00022515"/>
    </source>
</evidence>
<dbReference type="EC" id="5.6.2.3" evidence="11 12"/>
<evidence type="ECO:0000256" key="12">
    <source>
        <dbReference type="RuleBase" id="RU362085"/>
    </source>
</evidence>
<evidence type="ECO:0000256" key="11">
    <source>
        <dbReference type="NCBIfam" id="TIGR00665"/>
    </source>
</evidence>
<keyword evidence="8 12" id="KW-0238">DNA-binding</keyword>
<dbReference type="InterPro" id="IPR007693">
    <property type="entry name" value="DNA_helicase_DnaB-like_N"/>
</dbReference>
<evidence type="ECO:0000259" key="14">
    <source>
        <dbReference type="PROSITE" id="PS51199"/>
    </source>
</evidence>
<dbReference type="PROSITE" id="PS51199">
    <property type="entry name" value="SF4_HELICASE"/>
    <property type="match status" value="1"/>
</dbReference>
<feature type="region of interest" description="Disordered" evidence="13">
    <location>
        <begin position="1"/>
        <end position="26"/>
    </location>
</feature>